<accession>A0ABZ1B8X8</accession>
<dbReference type="Proteomes" id="UP001324287">
    <property type="component" value="Chromosome"/>
</dbReference>
<dbReference type="InterPro" id="IPR045229">
    <property type="entry name" value="TPP_enz"/>
</dbReference>
<dbReference type="SUPFAM" id="SSF52467">
    <property type="entry name" value="DHS-like NAD/FAD-binding domain"/>
    <property type="match status" value="1"/>
</dbReference>
<dbReference type="Gene3D" id="3.40.50.970">
    <property type="match status" value="1"/>
</dbReference>
<evidence type="ECO:0000256" key="1">
    <source>
        <dbReference type="ARBA" id="ARBA00007812"/>
    </source>
</evidence>
<reference evidence="4 5" key="1">
    <citation type="submission" date="2023-12" db="EMBL/GenBank/DDBJ databases">
        <title>Blastococcus brunescens sp. nov., an actonobacterium isolated from sandstone collected in sahara desert.</title>
        <authorList>
            <person name="Gtari M."/>
            <person name="Ghodhbane F."/>
        </authorList>
    </citation>
    <scope>NUCLEOTIDE SEQUENCE [LARGE SCALE GENOMIC DNA]</scope>
    <source>
        <strain evidence="4 5">BMG 8361</strain>
    </source>
</reference>
<dbReference type="EMBL" id="CP141261">
    <property type="protein sequence ID" value="WRL67211.1"/>
    <property type="molecule type" value="Genomic_DNA"/>
</dbReference>
<dbReference type="Pfam" id="PF02775">
    <property type="entry name" value="TPP_enzyme_C"/>
    <property type="match status" value="1"/>
</dbReference>
<keyword evidence="5" id="KW-1185">Reference proteome</keyword>
<feature type="domain" description="Thiamine pyrophosphate enzyme TPP-binding" evidence="3">
    <location>
        <begin position="183"/>
        <end position="340"/>
    </location>
</feature>
<dbReference type="RefSeq" id="WP_324278518.1">
    <property type="nucleotide sequence ID" value="NZ_CP141261.1"/>
</dbReference>
<organism evidence="4 5">
    <name type="scientific">Blastococcus brunescens</name>
    <dbReference type="NCBI Taxonomy" id="1564165"/>
    <lineage>
        <taxon>Bacteria</taxon>
        <taxon>Bacillati</taxon>
        <taxon>Actinomycetota</taxon>
        <taxon>Actinomycetes</taxon>
        <taxon>Geodermatophilales</taxon>
        <taxon>Geodermatophilaceae</taxon>
        <taxon>Blastococcus</taxon>
    </lineage>
</organism>
<dbReference type="InterPro" id="IPR029061">
    <property type="entry name" value="THDP-binding"/>
</dbReference>
<dbReference type="Gene3D" id="3.40.50.1220">
    <property type="entry name" value="TPP-binding domain"/>
    <property type="match status" value="1"/>
</dbReference>
<comment type="similarity">
    <text evidence="1">Belongs to the TPP enzyme family.</text>
</comment>
<dbReference type="InterPro" id="IPR011766">
    <property type="entry name" value="TPP_enzyme_TPP-bd"/>
</dbReference>
<proteinExistence type="inferred from homology"/>
<name>A0ABZ1B8X8_9ACTN</name>
<dbReference type="InterPro" id="IPR029035">
    <property type="entry name" value="DHS-like_NAD/FAD-binding_dom"/>
</dbReference>
<sequence>MSRDPEAWRRRIELAERIGARVVTDLKMAAAFPTDHELHGGSPGNVLTGSDRAMLSAADVLLALEWEDLGGTLATAFGDREPDVTVIAAGSEHELFNGWTKNDYALAPVDISLNCHPDDAVHALACALRVDTVPREMPHGSPSAERAQPPSDSGGRRATVAELGQRLHAAVGHLPTTLAHVPTSWQAEYWPMGEPLSFLGSDGGGGIGSGPGIAVGAALALKGSGRFTIAVLGDGDTLMGLTALWTAARYEIPLLVVVANNGSYFNDELHQDRIAMVRGRPRENAHIGMRTEEPQPNIAGMAESMGLVGIGPVGSLDEVDEALARAVEQVEAGRPAVVDVFVGRGYPSHAGAGVLSERPGVSG</sequence>
<dbReference type="PANTHER" id="PTHR18968">
    <property type="entry name" value="THIAMINE PYROPHOSPHATE ENZYMES"/>
    <property type="match status" value="1"/>
</dbReference>
<protein>
    <submittedName>
        <fullName evidence="4">Thiamine pyrophosphate-dependent enzyme</fullName>
    </submittedName>
</protein>
<evidence type="ECO:0000256" key="2">
    <source>
        <dbReference type="SAM" id="MobiDB-lite"/>
    </source>
</evidence>
<dbReference type="PANTHER" id="PTHR18968:SF167">
    <property type="entry name" value="ACETOLACTATE SYNTHASE LARGE SUBUNIT ILVB2-RELATED"/>
    <property type="match status" value="1"/>
</dbReference>
<evidence type="ECO:0000313" key="5">
    <source>
        <dbReference type="Proteomes" id="UP001324287"/>
    </source>
</evidence>
<gene>
    <name evidence="4" type="ORF">U6N30_28435</name>
</gene>
<feature type="region of interest" description="Disordered" evidence="2">
    <location>
        <begin position="135"/>
        <end position="157"/>
    </location>
</feature>
<evidence type="ECO:0000313" key="4">
    <source>
        <dbReference type="EMBL" id="WRL67211.1"/>
    </source>
</evidence>
<dbReference type="SUPFAM" id="SSF52518">
    <property type="entry name" value="Thiamin diphosphate-binding fold (THDP-binding)"/>
    <property type="match status" value="1"/>
</dbReference>
<evidence type="ECO:0000259" key="3">
    <source>
        <dbReference type="Pfam" id="PF02775"/>
    </source>
</evidence>